<reference evidence="1 2" key="1">
    <citation type="journal article" date="2016" name="Nat. Commun.">
        <title>Thousands of microbial genomes shed light on interconnected biogeochemical processes in an aquifer system.</title>
        <authorList>
            <person name="Anantharaman K."/>
            <person name="Brown C.T."/>
            <person name="Hug L.A."/>
            <person name="Sharon I."/>
            <person name="Castelle C.J."/>
            <person name="Probst A.J."/>
            <person name="Thomas B.C."/>
            <person name="Singh A."/>
            <person name="Wilkins M.J."/>
            <person name="Karaoz U."/>
            <person name="Brodie E.L."/>
            <person name="Williams K.H."/>
            <person name="Hubbard S.S."/>
            <person name="Banfield J.F."/>
        </authorList>
    </citation>
    <scope>NUCLEOTIDE SEQUENCE [LARGE SCALE GENOMIC DNA]</scope>
</reference>
<dbReference type="CDD" id="cd20335">
    <property type="entry name" value="BRcat_RBR"/>
    <property type="match status" value="1"/>
</dbReference>
<proteinExistence type="predicted"/>
<gene>
    <name evidence="1" type="ORF">A2856_00630</name>
</gene>
<evidence type="ECO:0000313" key="2">
    <source>
        <dbReference type="Proteomes" id="UP000177885"/>
    </source>
</evidence>
<dbReference type="STRING" id="1802385.A2856_00630"/>
<sequence length="81" mass="9097">MSVFAPESREKGESGFEARNLSKKIEQDVKRAIQQKKERFLDIVSCPIQSCGTPVRIEMRGDEAVLVCPNCGWRTTIRNAG</sequence>
<dbReference type="AlphaFoldDB" id="A0A1F7TLX9"/>
<organism evidence="1 2">
    <name type="scientific">Candidatus Uhrbacteria bacterium RIFCSPHIGHO2_01_FULL_63_20</name>
    <dbReference type="NCBI Taxonomy" id="1802385"/>
    <lineage>
        <taxon>Bacteria</taxon>
        <taxon>Candidatus Uhriibacteriota</taxon>
    </lineage>
</organism>
<evidence type="ECO:0000313" key="1">
    <source>
        <dbReference type="EMBL" id="OGL66986.1"/>
    </source>
</evidence>
<name>A0A1F7TLX9_9BACT</name>
<dbReference type="EMBL" id="MGDT01000004">
    <property type="protein sequence ID" value="OGL66986.1"/>
    <property type="molecule type" value="Genomic_DNA"/>
</dbReference>
<accession>A0A1F7TLX9</accession>
<comment type="caution">
    <text evidence="1">The sequence shown here is derived from an EMBL/GenBank/DDBJ whole genome shotgun (WGS) entry which is preliminary data.</text>
</comment>
<dbReference type="Proteomes" id="UP000177885">
    <property type="component" value="Unassembled WGS sequence"/>
</dbReference>
<protein>
    <submittedName>
        <fullName evidence="1">Uncharacterized protein</fullName>
    </submittedName>
</protein>